<reference evidence="1 2" key="1">
    <citation type="journal article" date="2024" name="G3 (Bethesda)">
        <title>Genome assembly of Hibiscus sabdariffa L. provides insights into metabolisms of medicinal natural products.</title>
        <authorList>
            <person name="Kim T."/>
        </authorList>
    </citation>
    <scope>NUCLEOTIDE SEQUENCE [LARGE SCALE GENOMIC DNA]</scope>
    <source>
        <strain evidence="1">TK-2024</strain>
        <tissue evidence="1">Old leaves</tissue>
    </source>
</reference>
<comment type="caution">
    <text evidence="1">The sequence shown here is derived from an EMBL/GenBank/DDBJ whole genome shotgun (WGS) entry which is preliminary data.</text>
</comment>
<organism evidence="1 2">
    <name type="scientific">Hibiscus sabdariffa</name>
    <name type="common">roselle</name>
    <dbReference type="NCBI Taxonomy" id="183260"/>
    <lineage>
        <taxon>Eukaryota</taxon>
        <taxon>Viridiplantae</taxon>
        <taxon>Streptophyta</taxon>
        <taxon>Embryophyta</taxon>
        <taxon>Tracheophyta</taxon>
        <taxon>Spermatophyta</taxon>
        <taxon>Magnoliopsida</taxon>
        <taxon>eudicotyledons</taxon>
        <taxon>Gunneridae</taxon>
        <taxon>Pentapetalae</taxon>
        <taxon>rosids</taxon>
        <taxon>malvids</taxon>
        <taxon>Malvales</taxon>
        <taxon>Malvaceae</taxon>
        <taxon>Malvoideae</taxon>
        <taxon>Hibiscus</taxon>
    </lineage>
</organism>
<protein>
    <submittedName>
        <fullName evidence="1">Uncharacterized protein</fullName>
    </submittedName>
</protein>
<accession>A0ABR2FEB3</accession>
<proteinExistence type="predicted"/>
<evidence type="ECO:0000313" key="2">
    <source>
        <dbReference type="Proteomes" id="UP001472677"/>
    </source>
</evidence>
<dbReference type="Proteomes" id="UP001472677">
    <property type="component" value="Unassembled WGS sequence"/>
</dbReference>
<name>A0ABR2FEB3_9ROSI</name>
<gene>
    <name evidence="1" type="ORF">V6N12_069597</name>
</gene>
<dbReference type="EMBL" id="JBBPBM010000006">
    <property type="protein sequence ID" value="KAK8579269.1"/>
    <property type="molecule type" value="Genomic_DNA"/>
</dbReference>
<sequence>MVDFSVAAEHPGISNPGVLSLWEFPPLVLGVAETFPGAAVDGIVDGLAGSVVTCSEDVATGEASGDARSGDGLRDLGKDWKSLFSGQTFSFYPPVEKEGKIFVQPPREILDLGAKQWDNALLAKTILPASITVDRGNGNCVDVGVELDWATPCCSNCVVFGHSIDNCKKHVVSNAELQVEHIPSQVVQDTVEGIDHGSLVSGSVEVVVSSSGAGLGVGLGVVSHQAARVDGVGTVSSAQLVPGSVAHSSGQTLEDVRVDLASGQDGVSNVSANKFEVLCAVVDDQVVKDVLTRPERVAAGGITELMEKLKPKEKGRGTKKKRER</sequence>
<evidence type="ECO:0000313" key="1">
    <source>
        <dbReference type="EMBL" id="KAK8579269.1"/>
    </source>
</evidence>
<keyword evidence="2" id="KW-1185">Reference proteome</keyword>